<dbReference type="Pfam" id="PF21731">
    <property type="entry name" value="TARSH_C"/>
    <property type="match status" value="1"/>
</dbReference>
<dbReference type="PROSITE" id="PS50853">
    <property type="entry name" value="FN3"/>
    <property type="match status" value="3"/>
</dbReference>
<feature type="compositionally biased region" description="Basic and acidic residues" evidence="1">
    <location>
        <begin position="818"/>
        <end position="829"/>
    </location>
</feature>
<dbReference type="SMART" id="SM00060">
    <property type="entry name" value="FN3"/>
    <property type="match status" value="4"/>
</dbReference>
<dbReference type="Proteomes" id="UP000437017">
    <property type="component" value="Unassembled WGS sequence"/>
</dbReference>
<dbReference type="Pfam" id="PF00041">
    <property type="entry name" value="fn3"/>
    <property type="match status" value="3"/>
</dbReference>
<dbReference type="FunFam" id="2.60.40.10:FF:001228">
    <property type="entry name" value="Fibronectin type III domain containing 1"/>
    <property type="match status" value="1"/>
</dbReference>
<dbReference type="InterPro" id="IPR049109">
    <property type="entry name" value="TARSH/FNDC1_C"/>
</dbReference>
<feature type="compositionally biased region" description="Low complexity" evidence="1">
    <location>
        <begin position="1289"/>
        <end position="1300"/>
    </location>
</feature>
<feature type="compositionally biased region" description="Low complexity" evidence="1">
    <location>
        <begin position="830"/>
        <end position="846"/>
    </location>
</feature>
<dbReference type="SUPFAM" id="SSF49265">
    <property type="entry name" value="Fibronectin type III"/>
    <property type="match status" value="2"/>
</dbReference>
<feature type="region of interest" description="Disordered" evidence="1">
    <location>
        <begin position="597"/>
        <end position="646"/>
    </location>
</feature>
<proteinExistence type="predicted"/>
<feature type="domain" description="Fibronectin type-III" evidence="2">
    <location>
        <begin position="1372"/>
        <end position="1466"/>
    </location>
</feature>
<dbReference type="InterPro" id="IPR003961">
    <property type="entry name" value="FN3_dom"/>
</dbReference>
<feature type="compositionally biased region" description="Polar residues" evidence="1">
    <location>
        <begin position="793"/>
        <end position="807"/>
    </location>
</feature>
<dbReference type="Gene3D" id="2.60.40.10">
    <property type="entry name" value="Immunoglobulins"/>
    <property type="match status" value="4"/>
</dbReference>
<dbReference type="EMBL" id="SGJD01000553">
    <property type="protein sequence ID" value="KAB0404673.1"/>
    <property type="molecule type" value="Genomic_DNA"/>
</dbReference>
<feature type="region of interest" description="Disordered" evidence="1">
    <location>
        <begin position="687"/>
        <end position="987"/>
    </location>
</feature>
<protein>
    <recommendedName>
        <fullName evidence="2">Fibronectin type-III domain-containing protein</fullName>
    </recommendedName>
</protein>
<evidence type="ECO:0000313" key="3">
    <source>
        <dbReference type="EMBL" id="KAB0404673.1"/>
    </source>
</evidence>
<sequence length="1656" mass="181825">MGLKVTWDPPKDATSRPVEHYNIAYGKSLKSLKYIKQLQDLSQRDLRYVSLTCRPSLFSQPLKKQHRWTDSRRWFRGAVLVSLKDAEMRACHTHSPLGVHSASRDESGSQATGVADHVLGSSADGRSLETEPRLCPFCWRSSQKSHADVLPSAMEGSVFVSHRALERELWRAALRLVKSVTVPWTPTTFTAAPGEIGSEKDVPNKPLRVRVRSSNDQLSVAWKAPHLSGAKSPRRSRGFLLGYGESGRRMNYVPLTRDERTHEIRKLGTMLGTSSPAVVHKGRRYPECVALTVVNAAGEGKAASESVYVVSLQSLNSRGQSQPVYRAALTKRKISEGLRAEPTVGDSLSMYTIVIAEEDELDVPEDINVRVISSQSVLVAWVDPVLEKQKKVVASRQYTVRYREKGESARWDYKPVSSRRVLIENLIPDTMYEFAVRISQGERDGKWSTSVFQRTPESAPTTAPENLTVWPVNGKPTAVTVAWDALPETEGKVKVCHSKLVNKHNEEKTRTQGLSTGHRTVFSFLLPTVCQIISEYILSYAPALKPFGAKSLTYPGETTSALVDGLQPGERYLFKIRAANRRGLGPHSKAFIVALPTTPASESDVQQKTDTGDHHKPEKPEPPSSSPKAPASSKDTRLPVSPQGRNVKNLLLDLKNKILANGGLPRKPQLPPRKSEGVDLQSTEITEEEALDSRGHPPTSPSETQGQKSQQRPPSRPAHPVLPAGRTPGRARTPGLPRKDGVDKPPPARLSPSHGASSRLLPTQPQAGSPLSRGGKDGHDAPAAKSTAPLRATQPSSVSSRLPSRTQASEGADDSDGGGDHDAEEEAKQAEAPAPASRSRAPQQPRGPQSKEEGRPPSKPQAGRPHPTSQESASFSDPYSSRGRQSSLTASSQGGLPASPQNQSEDSDDSAEAETRGIRAPAYSAGAKATPSKREPLPSKSQQSVSAEEEDEDVMFFKGGKDKDKDPPSSSVPKWPSSFIPRGGKHVDGNIAKGETEPAIVLAPPRVSSPQDKNATPLKPHDELKIPEPFLTPACETPFQTSNYLSERNVSDLQIVVRKPKHFIWWATLEQNAPSGGLSQTAADQKGHEVIMEDQIQKGEYFLVVMENQVDKELSMALKEQSGFNHLYVVDLDRGLVLNGEGRYLQDSQGNPLRVKLGGDGRTIVDLGGTPVVSPDGLPLFGQGRHGKPLASPQDKPILSLGGKPLRHDEDGNLVMGSDGIPECHPEEGNRLRSTGNSHDGALRCRLGSQRLRGDEFSGLETDTAVPTEEAYVIYDEDYEVETSRLPATTKPSTTAATPAVIPPEGSISSYPEEEFDLAGKKRFVAPYVTYLNKDPSAPCSLTDALDHFQVDSLDEIIPNDLKKSALPPQRAPRNITVVAVEGCHSFVIVDWDKSTPGDMITGYLVYSASYEDFIRNKWSTQASSVTHLPIENLKPNTRYYFKVQAKNPHGYGPISPSVSFVTESDNPLLIVRPPGGEPIWIPFAFKHDPGYTDCHGRQYVKRTWYRKFVGVVLCNSLRYKIYLSDNLKDTFYSIGDSWGRGEDHCQFVDSHLDGRTGPQSYIEALPAIQGYYRQYRQEPVSFGNIGFGSPYYYVGWYECGVSIPGKMVVLEARPARPPRLTCTRAREQEKRWCPRPHCPQCQQGHTVDTGHFRHL</sequence>
<dbReference type="InterPro" id="IPR036116">
    <property type="entry name" value="FN3_sf"/>
</dbReference>
<feature type="domain" description="Fibronectin type-III" evidence="2">
    <location>
        <begin position="463"/>
        <end position="600"/>
    </location>
</feature>
<comment type="caution">
    <text evidence="3">The sequence shown here is derived from an EMBL/GenBank/DDBJ whole genome shotgun (WGS) entry which is preliminary data.</text>
</comment>
<organism evidence="3 4">
    <name type="scientific">Balaenoptera physalus</name>
    <name type="common">Fin whale</name>
    <name type="synonym">Balaena physalus</name>
    <dbReference type="NCBI Taxonomy" id="9770"/>
    <lineage>
        <taxon>Eukaryota</taxon>
        <taxon>Metazoa</taxon>
        <taxon>Chordata</taxon>
        <taxon>Craniata</taxon>
        <taxon>Vertebrata</taxon>
        <taxon>Euteleostomi</taxon>
        <taxon>Mammalia</taxon>
        <taxon>Eutheria</taxon>
        <taxon>Laurasiatheria</taxon>
        <taxon>Artiodactyla</taxon>
        <taxon>Whippomorpha</taxon>
        <taxon>Cetacea</taxon>
        <taxon>Mysticeti</taxon>
        <taxon>Balaenopteridae</taxon>
        <taxon>Balaenoptera</taxon>
    </lineage>
</organism>
<feature type="region of interest" description="Disordered" evidence="1">
    <location>
        <begin position="661"/>
        <end position="680"/>
    </location>
</feature>
<dbReference type="InterPro" id="IPR013783">
    <property type="entry name" value="Ig-like_fold"/>
</dbReference>
<name>A0A6A1QC79_BALPH</name>
<feature type="region of interest" description="Disordered" evidence="1">
    <location>
        <begin position="1289"/>
        <end position="1308"/>
    </location>
</feature>
<dbReference type="PANTHER" id="PTHR23197">
    <property type="entry name" value="TARSH-RELATED FIBRONECTIN DOMAIN-CONTAINING"/>
    <property type="match status" value="1"/>
</dbReference>
<reference evidence="3 4" key="1">
    <citation type="journal article" date="2019" name="PLoS ONE">
        <title>Genomic analyses reveal an absence of contemporary introgressive admixture between fin whales and blue whales, despite known hybrids.</title>
        <authorList>
            <person name="Westbury M.V."/>
            <person name="Petersen B."/>
            <person name="Lorenzen E.D."/>
        </authorList>
    </citation>
    <scope>NUCLEOTIDE SEQUENCE [LARGE SCALE GENOMIC DNA]</scope>
    <source>
        <strain evidence="3">FinWhale-01</strain>
    </source>
</reference>
<dbReference type="OrthoDB" id="6129306at2759"/>
<gene>
    <name evidence="3" type="ORF">E2I00_017586</name>
</gene>
<dbReference type="PANTHER" id="PTHR23197:SF8">
    <property type="entry name" value="FIBRONECTIN TYPE III DOMAIN-CONTAINING PROTEIN 1"/>
    <property type="match status" value="1"/>
</dbReference>
<feature type="compositionally biased region" description="Basic and acidic residues" evidence="1">
    <location>
        <begin position="605"/>
        <end position="621"/>
    </location>
</feature>
<feature type="domain" description="Fibronectin type-III" evidence="2">
    <location>
        <begin position="363"/>
        <end position="458"/>
    </location>
</feature>
<feature type="compositionally biased region" description="Low complexity" evidence="1">
    <location>
        <begin position="968"/>
        <end position="978"/>
    </location>
</feature>
<keyword evidence="4" id="KW-1185">Reference proteome</keyword>
<evidence type="ECO:0000259" key="2">
    <source>
        <dbReference type="PROSITE" id="PS50853"/>
    </source>
</evidence>
<dbReference type="CDD" id="cd00063">
    <property type="entry name" value="FN3"/>
    <property type="match status" value="3"/>
</dbReference>
<evidence type="ECO:0000313" key="4">
    <source>
        <dbReference type="Proteomes" id="UP000437017"/>
    </source>
</evidence>
<feature type="compositionally biased region" description="Polar residues" evidence="1">
    <location>
        <begin position="701"/>
        <end position="713"/>
    </location>
</feature>
<feature type="compositionally biased region" description="Polar residues" evidence="1">
    <location>
        <begin position="867"/>
        <end position="904"/>
    </location>
</feature>
<accession>A0A6A1QC79</accession>
<evidence type="ECO:0000256" key="1">
    <source>
        <dbReference type="SAM" id="MobiDB-lite"/>
    </source>
</evidence>
<feature type="compositionally biased region" description="Polar residues" evidence="1">
    <location>
        <begin position="754"/>
        <end position="769"/>
    </location>
</feature>